<dbReference type="PRINTS" id="PR01607">
    <property type="entry name" value="APYRASEFAMLY"/>
</dbReference>
<keyword evidence="7" id="KW-1185">Reference proteome</keyword>
<comment type="similarity">
    <text evidence="2">Belongs to the 5'-nucleotidase family.</text>
</comment>
<evidence type="ECO:0000259" key="5">
    <source>
        <dbReference type="Pfam" id="PF02872"/>
    </source>
</evidence>
<evidence type="ECO:0000259" key="4">
    <source>
        <dbReference type="Pfam" id="PF00149"/>
    </source>
</evidence>
<dbReference type="SUPFAM" id="SSF56300">
    <property type="entry name" value="Metallo-dependent phosphatases"/>
    <property type="match status" value="1"/>
</dbReference>
<dbReference type="GO" id="GO:0016787">
    <property type="term" value="F:hydrolase activity"/>
    <property type="evidence" value="ECO:0007669"/>
    <property type="project" value="UniProtKB-KW"/>
</dbReference>
<evidence type="ECO:0000256" key="3">
    <source>
        <dbReference type="SAM" id="MobiDB-lite"/>
    </source>
</evidence>
<keyword evidence="2 6" id="KW-0378">Hydrolase</keyword>
<dbReference type="SUPFAM" id="SSF55816">
    <property type="entry name" value="5'-nucleotidase (syn. UDP-sugar hydrolase), C-terminal domain"/>
    <property type="match status" value="1"/>
</dbReference>
<keyword evidence="2" id="KW-0547">Nucleotide-binding</keyword>
<dbReference type="PANTHER" id="PTHR11575">
    <property type="entry name" value="5'-NUCLEOTIDASE-RELATED"/>
    <property type="match status" value="1"/>
</dbReference>
<dbReference type="InterPro" id="IPR029052">
    <property type="entry name" value="Metallo-depent_PP-like"/>
</dbReference>
<dbReference type="InterPro" id="IPR036907">
    <property type="entry name" value="5'-Nucleotdase_C_sf"/>
</dbReference>
<protein>
    <submittedName>
        <fullName evidence="6">Endonuclease YhcR</fullName>
        <ecNumber evidence="6">3.1.31.-</ecNumber>
    </submittedName>
</protein>
<feature type="region of interest" description="Disordered" evidence="3">
    <location>
        <begin position="327"/>
        <end position="350"/>
    </location>
</feature>
<keyword evidence="6" id="KW-0255">Endonuclease</keyword>
<dbReference type="InterPro" id="IPR006179">
    <property type="entry name" value="5_nucleotidase/apyrase"/>
</dbReference>
<evidence type="ECO:0000256" key="2">
    <source>
        <dbReference type="RuleBase" id="RU362119"/>
    </source>
</evidence>
<evidence type="ECO:0000313" key="7">
    <source>
        <dbReference type="Proteomes" id="UP001220064"/>
    </source>
</evidence>
<keyword evidence="1" id="KW-0732">Signal</keyword>
<dbReference type="InterPro" id="IPR008334">
    <property type="entry name" value="5'-Nucleotdase_C"/>
</dbReference>
<evidence type="ECO:0000256" key="1">
    <source>
        <dbReference type="ARBA" id="ARBA00022729"/>
    </source>
</evidence>
<dbReference type="GO" id="GO:0004519">
    <property type="term" value="F:endonuclease activity"/>
    <property type="evidence" value="ECO:0007669"/>
    <property type="project" value="UniProtKB-KW"/>
</dbReference>
<gene>
    <name evidence="6" type="primary">yhcR</name>
    <name evidence="6" type="ORF">CMASS_05865</name>
</gene>
<feature type="domain" description="Calcineurin-like phosphoesterase" evidence="4">
    <location>
        <begin position="38"/>
        <end position="242"/>
    </location>
</feature>
<dbReference type="EC" id="3.1.31.-" evidence="6"/>
<name>A0ABY7U7D2_9CORY</name>
<sequence>MSRFRRLGHIIAAGTITATTAAVIPAVASAEDLVTFSVTNITDFHGHLLPGKEMAEGKEMGAARLQSLVKHVNENQEYVLTSSGDNVGGSAFISAIDQDNPTMEALNAMGLDVSAVGNHEFDQGVDDLTGRITNKSDFPILGANVYKDGERILPATYVQEVEGVKVGFVGTVTQLTKSKVAPDKIEGIEITDPVEETNKEAKRLKESNEADVVVALMHEDALEYKDGFDDSVDVIFGGDSHQKTEGRIQREGQPDILWAQGYEYGKLLNDVDLTYDRQAGKLTNSELKQYSAADAAALDPDPNIDEIVKKAQKVADEKGKQVVGKLDNPLVRGSAPGKAPGTNRGTESTGNNFIAEANRAILSEETGQDVQIGIMNAGGVREDLEAGEVTYEQAATVQPFNNDISVGKLTGADLIQLLEQQWKAGGDRARLALGLSEGFTYSYDPSAPQGERVLAASLNGEPIVADQQYTVAASSFLFSGGDGFDAFKNAKDVVNVGANDLQVYAKYLAREDKKYPFAQRDAGVHIDGELKPGNTVTVKLSGLNYTSEGEPQAKNVTVKLGDATATADINNAAGDGDDQGNEHGRAEVQLEVPQGIDADSVLEITTDVQGGDEAPIRIPVGKLSGDLSDDDQSGQQGGNGSGLPGLSSDGLSSNGSAVLGAAGGSAALAAIAAPMIGNAAQPWADQVRQAFGF</sequence>
<organism evidence="6 7">
    <name type="scientific">Corynebacterium massiliense DSM 45435</name>
    <dbReference type="NCBI Taxonomy" id="1121364"/>
    <lineage>
        <taxon>Bacteria</taxon>
        <taxon>Bacillati</taxon>
        <taxon>Actinomycetota</taxon>
        <taxon>Actinomycetes</taxon>
        <taxon>Mycobacteriales</taxon>
        <taxon>Corynebacteriaceae</taxon>
        <taxon>Corynebacterium</taxon>
    </lineage>
</organism>
<dbReference type="Pfam" id="PF00149">
    <property type="entry name" value="Metallophos"/>
    <property type="match status" value="1"/>
</dbReference>
<proteinExistence type="inferred from homology"/>
<feature type="region of interest" description="Disordered" evidence="3">
    <location>
        <begin position="607"/>
        <end position="649"/>
    </location>
</feature>
<dbReference type="EMBL" id="CP063189">
    <property type="protein sequence ID" value="WCZ32614.1"/>
    <property type="molecule type" value="Genomic_DNA"/>
</dbReference>
<dbReference type="Proteomes" id="UP001220064">
    <property type="component" value="Chromosome"/>
</dbReference>
<dbReference type="Gene3D" id="3.60.21.10">
    <property type="match status" value="1"/>
</dbReference>
<dbReference type="Pfam" id="PF02872">
    <property type="entry name" value="5_nucleotid_C"/>
    <property type="match status" value="1"/>
</dbReference>
<reference evidence="6 7" key="1">
    <citation type="submission" date="2020-10" db="EMBL/GenBank/DDBJ databases">
        <title>Complete genome sequence of Corynebacterium massiliense DSM 45435, type strain of Corynebacterium massiliense.</title>
        <authorList>
            <person name="Busche T."/>
            <person name="Kalinowski J."/>
            <person name="Ruckert C."/>
        </authorList>
    </citation>
    <scope>NUCLEOTIDE SEQUENCE [LARGE SCALE GENOMIC DNA]</scope>
    <source>
        <strain evidence="6 7">DSM 45435</strain>
    </source>
</reference>
<dbReference type="Gene3D" id="3.90.780.10">
    <property type="entry name" value="5'-Nucleotidase, C-terminal domain"/>
    <property type="match status" value="1"/>
</dbReference>
<evidence type="ECO:0000313" key="6">
    <source>
        <dbReference type="EMBL" id="WCZ32614.1"/>
    </source>
</evidence>
<accession>A0ABY7U7D2</accession>
<dbReference type="RefSeq" id="WP_022862088.1">
    <property type="nucleotide sequence ID" value="NZ_ATVG01000001.1"/>
</dbReference>
<feature type="domain" description="5'-Nucleotidase C-terminal" evidence="5">
    <location>
        <begin position="323"/>
        <end position="488"/>
    </location>
</feature>
<dbReference type="InterPro" id="IPR004843">
    <property type="entry name" value="Calcineurin-like_PHP"/>
</dbReference>
<keyword evidence="6" id="KW-0540">Nuclease</keyword>
<dbReference type="PANTHER" id="PTHR11575:SF24">
    <property type="entry name" value="5'-NUCLEOTIDASE"/>
    <property type="match status" value="1"/>
</dbReference>